<organism evidence="2 3">
    <name type="scientific">Basidiobolus meristosporus CBS 931.73</name>
    <dbReference type="NCBI Taxonomy" id="1314790"/>
    <lineage>
        <taxon>Eukaryota</taxon>
        <taxon>Fungi</taxon>
        <taxon>Fungi incertae sedis</taxon>
        <taxon>Zoopagomycota</taxon>
        <taxon>Entomophthoromycotina</taxon>
        <taxon>Basidiobolomycetes</taxon>
        <taxon>Basidiobolales</taxon>
        <taxon>Basidiobolaceae</taxon>
        <taxon>Basidiobolus</taxon>
    </lineage>
</organism>
<name>A0A1Y1Y4C3_9FUNG</name>
<evidence type="ECO:0000313" key="3">
    <source>
        <dbReference type="Proteomes" id="UP000193498"/>
    </source>
</evidence>
<evidence type="ECO:0000313" key="2">
    <source>
        <dbReference type="EMBL" id="ORX92838.1"/>
    </source>
</evidence>
<evidence type="ECO:0000256" key="1">
    <source>
        <dbReference type="SAM" id="MobiDB-lite"/>
    </source>
</evidence>
<dbReference type="STRING" id="1314790.A0A1Y1Y4C3"/>
<dbReference type="InParanoid" id="A0A1Y1Y4C3"/>
<sequence>MDDFMKTPQVEENCVEYEIYFPVDSNTSNELYLDFLEEKRIQLFAHIQPWLNDYIWNKESFNLRIRQGNDSGSTIFTDCIEDEWFIVSLLKEASQIFPEVFDNDGDFLLIEAALQLPEWITPENSQNRVYIYNGALHIIPIPKTPADFGIFPAGQISVQKGIEIIRKNSRSTIQNNGIQNTIQHRLAGYPEKAREQIHRAKVSIPRRIAHILKSNPQLVAPAVEAFYTRDPIAMKACHRMENFPPNTSISTTVRFTRTIYSQLMGQRFHPPKSFHLPPLSSPLYQEAELGMKLACGFEMLCSARGHRRRSDILSPETYTFDSDSKWHKYLEKLKEYNYFQGELEGSLLYRQLEKKAKEQYISILESSSSDIASDSYVQDQIDAIIDTPLPKDSELINNESEDDDSWMDVDAQQLEELLNNRAGMNQGWEAPMEEEDDVNLGNMIDKFKGFVAHESGVDGVEFPSEFLSDEEFDSDDENENQQVQFDPSAFLNILKSTLGIDDADLTPDQPSPPPAQRPSTSTKQVRFSHEESSGIPEPEEPRIEEIMDIMDEELSTTKLGKSFVSADASKQEDDFKPVDVDFNLVQNLLESFKSQQGLPGPVGNILNSMGLNLPRDDAEE</sequence>
<dbReference type="Pfam" id="PF07093">
    <property type="entry name" value="SGT1"/>
    <property type="match status" value="1"/>
</dbReference>
<proteinExistence type="predicted"/>
<dbReference type="InterPro" id="IPR010770">
    <property type="entry name" value="Ecd"/>
</dbReference>
<comment type="caution">
    <text evidence="2">The sequence shown here is derived from an EMBL/GenBank/DDBJ whole genome shotgun (WGS) entry which is preliminary data.</text>
</comment>
<dbReference type="EMBL" id="MCFE01000257">
    <property type="protein sequence ID" value="ORX92838.1"/>
    <property type="molecule type" value="Genomic_DNA"/>
</dbReference>
<accession>A0A1Y1Y4C3</accession>
<dbReference type="AlphaFoldDB" id="A0A1Y1Y4C3"/>
<gene>
    <name evidence="2" type="ORF">K493DRAFT_303070</name>
</gene>
<dbReference type="PANTHER" id="PTHR13060">
    <property type="entry name" value="SGT1 PROTEIN HSGT1 SUPPRESSOR OF GCR2"/>
    <property type="match status" value="1"/>
</dbReference>
<protein>
    <submittedName>
        <fullName evidence="2">SGT1-domain-containing protein</fullName>
    </submittedName>
</protein>
<dbReference type="OrthoDB" id="27237at2759"/>
<feature type="region of interest" description="Disordered" evidence="1">
    <location>
        <begin position="501"/>
        <end position="541"/>
    </location>
</feature>
<keyword evidence="3" id="KW-1185">Reference proteome</keyword>
<dbReference type="FunCoup" id="A0A1Y1Y4C3">
    <property type="interactions" value="978"/>
</dbReference>
<dbReference type="PANTHER" id="PTHR13060:SF0">
    <property type="entry name" value="PROTEIN ECDYSONELESS HOMOLOG"/>
    <property type="match status" value="1"/>
</dbReference>
<reference evidence="2 3" key="1">
    <citation type="submission" date="2016-07" db="EMBL/GenBank/DDBJ databases">
        <title>Pervasive Adenine N6-methylation of Active Genes in Fungi.</title>
        <authorList>
            <consortium name="DOE Joint Genome Institute"/>
            <person name="Mondo S.J."/>
            <person name="Dannebaum R.O."/>
            <person name="Kuo R.C."/>
            <person name="Labutti K."/>
            <person name="Haridas S."/>
            <person name="Kuo A."/>
            <person name="Salamov A."/>
            <person name="Ahrendt S.R."/>
            <person name="Lipzen A."/>
            <person name="Sullivan W."/>
            <person name="Andreopoulos W.B."/>
            <person name="Clum A."/>
            <person name="Lindquist E."/>
            <person name="Daum C."/>
            <person name="Ramamoorthy G.K."/>
            <person name="Gryganskyi A."/>
            <person name="Culley D."/>
            <person name="Magnuson J.K."/>
            <person name="James T.Y."/>
            <person name="O'Malley M.A."/>
            <person name="Stajich J.E."/>
            <person name="Spatafora J.W."/>
            <person name="Visel A."/>
            <person name="Grigoriev I.V."/>
        </authorList>
    </citation>
    <scope>NUCLEOTIDE SEQUENCE [LARGE SCALE GENOMIC DNA]</scope>
    <source>
        <strain evidence="2 3">CBS 931.73</strain>
    </source>
</reference>
<dbReference type="GO" id="GO:0005634">
    <property type="term" value="C:nucleus"/>
    <property type="evidence" value="ECO:0007669"/>
    <property type="project" value="TreeGrafter"/>
</dbReference>
<dbReference type="Proteomes" id="UP000193498">
    <property type="component" value="Unassembled WGS sequence"/>
</dbReference>